<dbReference type="STRING" id="1565605.PG1C_08760"/>
<dbReference type="HOGENOM" id="CLU_1523974_0_0_4"/>
<accession>A0A0C5J9T0</accession>
<protein>
    <submittedName>
        <fullName evidence="1">Uncharacterized protein</fullName>
    </submittedName>
</protein>
<reference evidence="1 2" key="1">
    <citation type="journal article" date="2015" name="Genome Announc.">
        <title>Complete Genome Sequence of a Novel Bacterium within the Family Rhodocyclaceae That Degrades Polycyclic Aromatic Hydrocarbons.</title>
        <authorList>
            <person name="Singleton D.R."/>
            <person name="Dickey A.N."/>
            <person name="Scholl E.H."/>
            <person name="Wright F.A."/>
            <person name="Aitken M.D."/>
        </authorList>
    </citation>
    <scope>NUCLEOTIDE SEQUENCE [LARGE SCALE GENOMIC DNA]</scope>
    <source>
        <strain evidence="2">PG1-Ca6</strain>
    </source>
</reference>
<dbReference type="EMBL" id="CP010554">
    <property type="protein sequence ID" value="AJP48518.1"/>
    <property type="molecule type" value="Genomic_DNA"/>
</dbReference>
<proteinExistence type="predicted"/>
<dbReference type="Proteomes" id="UP000061603">
    <property type="component" value="Chromosome"/>
</dbReference>
<sequence>MSAYTVSHLAHDAGVSVHVVRDYLLANLDGLWHYFTEKWLRLAHLDSDSNKSRWPTHPLWEVISNASWGDATQPALQRIRSSNLPTDDRLFTAGLGYVAVFMGREGTTNLSKGFRSFMNQADTFHRLRGESTARYVERKARVKGRLFSTINNRIHLDRVEALRQTEAYRKAREGEE</sequence>
<gene>
    <name evidence="1" type="ORF">PG1C_08760</name>
</gene>
<evidence type="ECO:0000313" key="2">
    <source>
        <dbReference type="Proteomes" id="UP000061603"/>
    </source>
</evidence>
<evidence type="ECO:0000313" key="1">
    <source>
        <dbReference type="EMBL" id="AJP48518.1"/>
    </source>
</evidence>
<organism evidence="1 2">
    <name type="scientific">Rugosibacter aromaticivorans</name>
    <dbReference type="NCBI Taxonomy" id="1565605"/>
    <lineage>
        <taxon>Bacteria</taxon>
        <taxon>Pseudomonadati</taxon>
        <taxon>Pseudomonadota</taxon>
        <taxon>Betaproteobacteria</taxon>
        <taxon>Nitrosomonadales</taxon>
        <taxon>Sterolibacteriaceae</taxon>
        <taxon>Rugosibacter</taxon>
    </lineage>
</organism>
<keyword evidence="2" id="KW-1185">Reference proteome</keyword>
<name>A0A0C5J9T0_9PROT</name>
<dbReference type="AlphaFoldDB" id="A0A0C5J9T0"/>
<dbReference type="KEGG" id="rbu:PG1C_08760"/>